<dbReference type="Pfam" id="PF03732">
    <property type="entry name" value="Retrotrans_gag"/>
    <property type="match status" value="1"/>
</dbReference>
<evidence type="ECO:0000256" key="1">
    <source>
        <dbReference type="PROSITE-ProRule" id="PRU00047"/>
    </source>
</evidence>
<gene>
    <name evidence="5" type="ORF">HICCMSTLAB_LOCUS120</name>
</gene>
<dbReference type="GO" id="GO:0008270">
    <property type="term" value="F:zinc ion binding"/>
    <property type="evidence" value="ECO:0007669"/>
    <property type="project" value="UniProtKB-KW"/>
</dbReference>
<keyword evidence="1" id="KW-0863">Zinc-finger</keyword>
<organism evidence="5 6">
    <name type="scientific">Cotesia congregata</name>
    <name type="common">Parasitoid wasp</name>
    <name type="synonym">Apanteles congregatus</name>
    <dbReference type="NCBI Taxonomy" id="51543"/>
    <lineage>
        <taxon>Eukaryota</taxon>
        <taxon>Metazoa</taxon>
        <taxon>Ecdysozoa</taxon>
        <taxon>Arthropoda</taxon>
        <taxon>Hexapoda</taxon>
        <taxon>Insecta</taxon>
        <taxon>Pterygota</taxon>
        <taxon>Neoptera</taxon>
        <taxon>Endopterygota</taxon>
        <taxon>Hymenoptera</taxon>
        <taxon>Apocrita</taxon>
        <taxon>Ichneumonoidea</taxon>
        <taxon>Braconidae</taxon>
        <taxon>Microgastrinae</taxon>
        <taxon>Cotesia</taxon>
    </lineage>
</organism>
<dbReference type="Proteomes" id="UP000786811">
    <property type="component" value="Unassembled WGS sequence"/>
</dbReference>
<comment type="caution">
    <text evidence="5">The sequence shown here is derived from an EMBL/GenBank/DDBJ whole genome shotgun (WGS) entry which is preliminary data.</text>
</comment>
<accession>A0A8J2H2W9</accession>
<feature type="region of interest" description="Disordered" evidence="2">
    <location>
        <begin position="260"/>
        <end position="366"/>
    </location>
</feature>
<evidence type="ECO:0000259" key="4">
    <source>
        <dbReference type="PROSITE" id="PS50800"/>
    </source>
</evidence>
<dbReference type="PANTHER" id="PTHR33223:SF6">
    <property type="entry name" value="CCHC-TYPE DOMAIN-CONTAINING PROTEIN"/>
    <property type="match status" value="1"/>
</dbReference>
<feature type="non-terminal residue" evidence="5">
    <location>
        <position position="1"/>
    </location>
</feature>
<feature type="domain" description="CCHC-type" evidence="3">
    <location>
        <begin position="637"/>
        <end position="650"/>
    </location>
</feature>
<protein>
    <recommendedName>
        <fullName evidence="7">CCHC-type domain-containing protein</fullName>
    </recommendedName>
</protein>
<feature type="region of interest" description="Disordered" evidence="2">
    <location>
        <begin position="551"/>
        <end position="625"/>
    </location>
</feature>
<dbReference type="Gene3D" id="4.10.60.10">
    <property type="entry name" value="Zinc finger, CCHC-type"/>
    <property type="match status" value="1"/>
</dbReference>
<feature type="compositionally biased region" description="Basic residues" evidence="2">
    <location>
        <begin position="581"/>
        <end position="590"/>
    </location>
</feature>
<keyword evidence="1" id="KW-0862">Zinc</keyword>
<name>A0A8J2H2W9_COTCN</name>
<dbReference type="PROSITE" id="PS50800">
    <property type="entry name" value="SAP"/>
    <property type="match status" value="1"/>
</dbReference>
<feature type="non-terminal residue" evidence="5">
    <location>
        <position position="827"/>
    </location>
</feature>
<evidence type="ECO:0008006" key="7">
    <source>
        <dbReference type="Google" id="ProtNLM"/>
    </source>
</evidence>
<dbReference type="InterPro" id="IPR005162">
    <property type="entry name" value="Retrotrans_gag_dom"/>
</dbReference>
<evidence type="ECO:0000259" key="3">
    <source>
        <dbReference type="PROSITE" id="PS50158"/>
    </source>
</evidence>
<reference evidence="5" key="1">
    <citation type="submission" date="2021-04" db="EMBL/GenBank/DDBJ databases">
        <authorList>
            <person name="Chebbi M.A.C M."/>
        </authorList>
    </citation>
    <scope>NUCLEOTIDE SEQUENCE</scope>
</reference>
<feature type="compositionally biased region" description="Basic and acidic residues" evidence="2">
    <location>
        <begin position="615"/>
        <end position="625"/>
    </location>
</feature>
<evidence type="ECO:0000313" key="6">
    <source>
        <dbReference type="Proteomes" id="UP000786811"/>
    </source>
</evidence>
<feature type="compositionally biased region" description="Basic and acidic residues" evidence="2">
    <location>
        <begin position="314"/>
        <end position="323"/>
    </location>
</feature>
<dbReference type="AlphaFoldDB" id="A0A8J2H2W9"/>
<sequence length="827" mass="92736">EETLPPTELTWLLELPLAQLKLVLASCGLSTRGEEDVLKNRLNRYHQMRLGIPDVRWNPEIDRIPAHAEVIPEYLEPGPLRVYLRGRGVSDIGDEDTLRKRMRRLLFRDEGKDVQWDPIVDGTPDRLPINIRAISRDPPKEIPIVTLHDDPVQSVPETTQTNATTTEGGRRPLTFSRPPRTPRARSVLGEAALDQYATRREFSEVLQIYEDRLYSILNSWRSELAPFLPSASSPVGADASGPPMPDISAIPHITRPSSLARTTVTTVTGTRPTTKRSQASNPGQALVGGSNARAHGGHTCTISRPVVRFQDAGEDSRGREGRHSSSSSESYDNDHSGSSDYMSTCSSDCSRRSSRHRSPSRGRERDYGAIARNWQLKFSGDSSMTSDEFLRRLDVKIRSASIRQRDRLSVLPDVFTGIAATWFSAHCHDWYDWSDFVRDFNSWFRSGRRREEIKEDIRARNQGEEENGTDYLICLKSLYSRLRAPPSERHQVKRAQRGLRPEYWRACPPRKYRSYSELLDAATAQEEEWRREKMYRAPPSKDDSYVAECAYPRSSRSDRRKTHIHAVADVGTPEKPTKKSTSGRKSRSKSSRAAPADPKADDGCPEEEVAVVSAEEAKTRTSNGDKSRDLRRRLRFCYNCGETDHFAWTCLNPHRDVCPRCGTLGLTAVTCTYPQRKLPLPKNDGAGQVEVHAVPPEFVDTFVDFDIIETLLSPASESESCHVLDDAYWDLKVGLPRPMVVISLRGKRSTAIVDTGAKTTAFGSFAAEIMDSGCSVLTEVTPTRFGMANHTIETGGGVLDLEMSLDDVELVRFPVHYIPSLGSLNLI</sequence>
<dbReference type="PANTHER" id="PTHR33223">
    <property type="entry name" value="CCHC-TYPE DOMAIN-CONTAINING PROTEIN"/>
    <property type="match status" value="1"/>
</dbReference>
<dbReference type="OrthoDB" id="8050739at2759"/>
<feature type="region of interest" description="Disordered" evidence="2">
    <location>
        <begin position="154"/>
        <end position="183"/>
    </location>
</feature>
<feature type="domain" description="SAP" evidence="4">
    <location>
        <begin position="12"/>
        <end position="46"/>
    </location>
</feature>
<dbReference type="GO" id="GO:0003676">
    <property type="term" value="F:nucleic acid binding"/>
    <property type="evidence" value="ECO:0007669"/>
    <property type="project" value="InterPro"/>
</dbReference>
<dbReference type="InterPro" id="IPR036875">
    <property type="entry name" value="Znf_CCHC_sf"/>
</dbReference>
<proteinExistence type="predicted"/>
<keyword evidence="6" id="KW-1185">Reference proteome</keyword>
<dbReference type="SUPFAM" id="SSF57756">
    <property type="entry name" value="Retrovirus zinc finger-like domains"/>
    <property type="match status" value="1"/>
</dbReference>
<feature type="compositionally biased region" description="Low complexity" evidence="2">
    <location>
        <begin position="261"/>
        <end position="272"/>
    </location>
</feature>
<evidence type="ECO:0000256" key="2">
    <source>
        <dbReference type="SAM" id="MobiDB-lite"/>
    </source>
</evidence>
<dbReference type="PROSITE" id="PS50158">
    <property type="entry name" value="ZF_CCHC"/>
    <property type="match status" value="1"/>
</dbReference>
<dbReference type="InterPro" id="IPR001878">
    <property type="entry name" value="Znf_CCHC"/>
</dbReference>
<keyword evidence="1" id="KW-0479">Metal-binding</keyword>
<dbReference type="EMBL" id="CAJNRD030000710">
    <property type="protein sequence ID" value="CAG5071971.1"/>
    <property type="molecule type" value="Genomic_DNA"/>
</dbReference>
<dbReference type="InterPro" id="IPR003034">
    <property type="entry name" value="SAP_dom"/>
</dbReference>
<evidence type="ECO:0000313" key="5">
    <source>
        <dbReference type="EMBL" id="CAG5071971.1"/>
    </source>
</evidence>